<reference evidence="3" key="1">
    <citation type="submission" date="2023-01" db="EMBL/GenBank/DDBJ databases">
        <title>Metagenome sequencing of chrysophaentin producing Chrysophaeum taylorii.</title>
        <authorList>
            <person name="Davison J."/>
            <person name="Bewley C."/>
        </authorList>
    </citation>
    <scope>NUCLEOTIDE SEQUENCE</scope>
    <source>
        <strain evidence="3">NIES-1699</strain>
    </source>
</reference>
<sequence length="334" mass="36392">MTERASRRRVVRACLELSRRQWRAYASLLKDVCLSVEPLDVLASRLAGCQLLVDARDVDGSVADSLCARGLTSALTWLYEGTGGFEAAATSARRAAGSKVVGSHSYGEIGPECFLRTFREARRFVTSPRVSFCDLGSGRGQTVFMAALVDETCDASGVEVVAGLHEIALAAKARFGSGRGTVTFHHADLEEDTPWTAADLVFLNWICFDKHLVDALTSIAAHALRPGAILVTFTTAIQSSHFVVLRKFLHPTMPWGGPCTVFVHKKLDALAHHHRITFADPTPFDDDQALALPRPGEPYEPSDTMDSLDVQPAIPTPPLTPHQRNFSDFFCGNN</sequence>
<name>A0AAD7U773_9STRA</name>
<dbReference type="Gene3D" id="3.40.50.150">
    <property type="entry name" value="Vaccinia Virus protein VP39"/>
    <property type="match status" value="1"/>
</dbReference>
<dbReference type="InterPro" id="IPR029063">
    <property type="entry name" value="SAM-dependent_MTases_sf"/>
</dbReference>
<dbReference type="Proteomes" id="UP001230188">
    <property type="component" value="Unassembled WGS sequence"/>
</dbReference>
<organism evidence="3 4">
    <name type="scientific">Chrysophaeum taylorii</name>
    <dbReference type="NCBI Taxonomy" id="2483200"/>
    <lineage>
        <taxon>Eukaryota</taxon>
        <taxon>Sar</taxon>
        <taxon>Stramenopiles</taxon>
        <taxon>Ochrophyta</taxon>
        <taxon>Pelagophyceae</taxon>
        <taxon>Pelagomonadales</taxon>
        <taxon>Pelagomonadaceae</taxon>
        <taxon>Chrysophaeum</taxon>
    </lineage>
</organism>
<evidence type="ECO:0000256" key="1">
    <source>
        <dbReference type="SAM" id="MobiDB-lite"/>
    </source>
</evidence>
<feature type="domain" description="DOT1" evidence="2">
    <location>
        <begin position="101"/>
        <end position="238"/>
    </location>
</feature>
<keyword evidence="4" id="KW-1185">Reference proteome</keyword>
<evidence type="ECO:0000313" key="3">
    <source>
        <dbReference type="EMBL" id="KAJ8598552.1"/>
    </source>
</evidence>
<protein>
    <recommendedName>
        <fullName evidence="2">DOT1 domain-containing protein</fullName>
    </recommendedName>
</protein>
<gene>
    <name evidence="3" type="ORF">CTAYLR_001384</name>
</gene>
<dbReference type="AlphaFoldDB" id="A0AAD7U773"/>
<accession>A0AAD7U773</accession>
<evidence type="ECO:0000313" key="4">
    <source>
        <dbReference type="Proteomes" id="UP001230188"/>
    </source>
</evidence>
<dbReference type="GO" id="GO:0031151">
    <property type="term" value="F:histone H3K79 methyltransferase activity"/>
    <property type="evidence" value="ECO:0007669"/>
    <property type="project" value="InterPro"/>
</dbReference>
<dbReference type="Pfam" id="PF08123">
    <property type="entry name" value="DOT1"/>
    <property type="match status" value="1"/>
</dbReference>
<comment type="caution">
    <text evidence="3">The sequence shown here is derived from an EMBL/GenBank/DDBJ whole genome shotgun (WGS) entry which is preliminary data.</text>
</comment>
<dbReference type="CDD" id="cd02440">
    <property type="entry name" value="AdoMet_MTases"/>
    <property type="match status" value="1"/>
</dbReference>
<dbReference type="InterPro" id="IPR025789">
    <property type="entry name" value="DOT1_dom"/>
</dbReference>
<proteinExistence type="predicted"/>
<dbReference type="EMBL" id="JAQMWT010000671">
    <property type="protein sequence ID" value="KAJ8598552.1"/>
    <property type="molecule type" value="Genomic_DNA"/>
</dbReference>
<dbReference type="SUPFAM" id="SSF53335">
    <property type="entry name" value="S-adenosyl-L-methionine-dependent methyltransferases"/>
    <property type="match status" value="1"/>
</dbReference>
<feature type="region of interest" description="Disordered" evidence="1">
    <location>
        <begin position="287"/>
        <end position="306"/>
    </location>
</feature>
<evidence type="ECO:0000259" key="2">
    <source>
        <dbReference type="Pfam" id="PF08123"/>
    </source>
</evidence>